<feature type="non-terminal residue" evidence="2">
    <location>
        <position position="137"/>
    </location>
</feature>
<accession>A0ABD2B2G5</accession>
<keyword evidence="1" id="KW-1133">Transmembrane helix</keyword>
<keyword evidence="3" id="KW-1185">Reference proteome</keyword>
<evidence type="ECO:0000313" key="3">
    <source>
        <dbReference type="Proteomes" id="UP001607302"/>
    </source>
</evidence>
<proteinExistence type="predicted"/>
<feature type="transmembrane region" description="Helical" evidence="1">
    <location>
        <begin position="12"/>
        <end position="37"/>
    </location>
</feature>
<dbReference type="EMBL" id="JAUDFV010000133">
    <property type="protein sequence ID" value="KAL2726913.1"/>
    <property type="molecule type" value="Genomic_DNA"/>
</dbReference>
<dbReference type="Proteomes" id="UP001607302">
    <property type="component" value="Unassembled WGS sequence"/>
</dbReference>
<dbReference type="AlphaFoldDB" id="A0ABD2B2G5"/>
<keyword evidence="1" id="KW-0472">Membrane</keyword>
<comment type="caution">
    <text evidence="2">The sequence shown here is derived from an EMBL/GenBank/DDBJ whole genome shotgun (WGS) entry which is preliminary data.</text>
</comment>
<organism evidence="2 3">
    <name type="scientific">Vespula squamosa</name>
    <name type="common">Southern yellow jacket</name>
    <name type="synonym">Wasp</name>
    <dbReference type="NCBI Taxonomy" id="30214"/>
    <lineage>
        <taxon>Eukaryota</taxon>
        <taxon>Metazoa</taxon>
        <taxon>Ecdysozoa</taxon>
        <taxon>Arthropoda</taxon>
        <taxon>Hexapoda</taxon>
        <taxon>Insecta</taxon>
        <taxon>Pterygota</taxon>
        <taxon>Neoptera</taxon>
        <taxon>Endopterygota</taxon>
        <taxon>Hymenoptera</taxon>
        <taxon>Apocrita</taxon>
        <taxon>Aculeata</taxon>
        <taxon>Vespoidea</taxon>
        <taxon>Vespidae</taxon>
        <taxon>Vespinae</taxon>
        <taxon>Vespula</taxon>
    </lineage>
</organism>
<evidence type="ECO:0000313" key="2">
    <source>
        <dbReference type="EMBL" id="KAL2726913.1"/>
    </source>
</evidence>
<name>A0ABD2B2G5_VESSQ</name>
<gene>
    <name evidence="2" type="ORF">V1478_007191</name>
</gene>
<evidence type="ECO:0008006" key="4">
    <source>
        <dbReference type="Google" id="ProtNLM"/>
    </source>
</evidence>
<reference evidence="2 3" key="1">
    <citation type="journal article" date="2024" name="Ann. Entomol. Soc. Am.">
        <title>Genomic analyses of the southern and eastern yellowjacket wasps (Hymenoptera: Vespidae) reveal evolutionary signatures of social life.</title>
        <authorList>
            <person name="Catto M.A."/>
            <person name="Caine P.B."/>
            <person name="Orr S.E."/>
            <person name="Hunt B.G."/>
            <person name="Goodisman M.A.D."/>
        </authorList>
    </citation>
    <scope>NUCLEOTIDE SEQUENCE [LARGE SCALE GENOMIC DNA]</scope>
    <source>
        <strain evidence="2">233</strain>
        <tissue evidence="2">Head and thorax</tissue>
    </source>
</reference>
<keyword evidence="1" id="KW-0812">Transmembrane</keyword>
<sequence>MLQELRLFAKVIAIAVATAIAAITAAVAAVAIVATVAGTGARARAFTSTTSSGNKANVRASTPVYERNVEEPLFPRTPDDYEATTKPDTLFYNDCGISFEISYHINARAGGGCFDKVSSYFWFTASERFRRGIGCRR</sequence>
<evidence type="ECO:0000256" key="1">
    <source>
        <dbReference type="SAM" id="Phobius"/>
    </source>
</evidence>
<protein>
    <recommendedName>
        <fullName evidence="4">Secreted protein</fullName>
    </recommendedName>
</protein>